<dbReference type="CDD" id="cd05800">
    <property type="entry name" value="PGM_like2"/>
    <property type="match status" value="1"/>
</dbReference>
<feature type="domain" description="Alpha-D-phosphohexomutase alpha/beta/alpha" evidence="9">
    <location>
        <begin position="4"/>
        <end position="133"/>
    </location>
</feature>
<dbReference type="SUPFAM" id="SSF55957">
    <property type="entry name" value="Phosphoglucomutase, C-terminal domain"/>
    <property type="match status" value="1"/>
</dbReference>
<name>A0A7C1FHC7_9CHLR</name>
<keyword evidence="3" id="KW-0597">Phosphoprotein</keyword>
<dbReference type="InterPro" id="IPR005843">
    <property type="entry name" value="A-D-PHexomutase_C"/>
</dbReference>
<proteinExistence type="inferred from homology"/>
<comment type="caution">
    <text evidence="12">The sequence shown here is derived from an EMBL/GenBank/DDBJ whole genome shotgun (WGS) entry which is preliminary data.</text>
</comment>
<dbReference type="GO" id="GO:0000287">
    <property type="term" value="F:magnesium ion binding"/>
    <property type="evidence" value="ECO:0007669"/>
    <property type="project" value="InterPro"/>
</dbReference>
<evidence type="ECO:0000256" key="3">
    <source>
        <dbReference type="ARBA" id="ARBA00022553"/>
    </source>
</evidence>
<protein>
    <submittedName>
        <fullName evidence="12">Phosphoglucomutase/phosphomannomutase family protein</fullName>
    </submittedName>
</protein>
<dbReference type="Pfam" id="PF02878">
    <property type="entry name" value="PGM_PMM_I"/>
    <property type="match status" value="1"/>
</dbReference>
<dbReference type="Pfam" id="PF02880">
    <property type="entry name" value="PGM_PMM_III"/>
    <property type="match status" value="1"/>
</dbReference>
<feature type="domain" description="Alpha-D-phosphohexomutase alpha/beta/alpha" evidence="11">
    <location>
        <begin position="273"/>
        <end position="378"/>
    </location>
</feature>
<dbReference type="AlphaFoldDB" id="A0A7C1FHC7"/>
<dbReference type="SUPFAM" id="SSF53738">
    <property type="entry name" value="Phosphoglucomutase, first 3 domains"/>
    <property type="match status" value="2"/>
</dbReference>
<evidence type="ECO:0000256" key="6">
    <source>
        <dbReference type="ARBA" id="ARBA00023235"/>
    </source>
</evidence>
<evidence type="ECO:0000256" key="5">
    <source>
        <dbReference type="ARBA" id="ARBA00022842"/>
    </source>
</evidence>
<evidence type="ECO:0000259" key="9">
    <source>
        <dbReference type="Pfam" id="PF02878"/>
    </source>
</evidence>
<gene>
    <name evidence="12" type="ORF">ENQ20_09945</name>
</gene>
<dbReference type="GO" id="GO:0006166">
    <property type="term" value="P:purine ribonucleoside salvage"/>
    <property type="evidence" value="ECO:0007669"/>
    <property type="project" value="TreeGrafter"/>
</dbReference>
<dbReference type="Gene3D" id="3.40.120.10">
    <property type="entry name" value="Alpha-D-Glucose-1,6-Bisphosphate, subunit A, domain 3"/>
    <property type="match status" value="3"/>
</dbReference>
<organism evidence="12">
    <name type="scientific">Caldilinea aerophila</name>
    <dbReference type="NCBI Taxonomy" id="133453"/>
    <lineage>
        <taxon>Bacteria</taxon>
        <taxon>Bacillati</taxon>
        <taxon>Chloroflexota</taxon>
        <taxon>Caldilineae</taxon>
        <taxon>Caldilineales</taxon>
        <taxon>Caldilineaceae</taxon>
        <taxon>Caldilinea</taxon>
    </lineage>
</organism>
<dbReference type="Gene3D" id="3.30.310.50">
    <property type="entry name" value="Alpha-D-phosphohexomutase, C-terminal domain"/>
    <property type="match status" value="1"/>
</dbReference>
<evidence type="ECO:0000256" key="2">
    <source>
        <dbReference type="ARBA" id="ARBA00010231"/>
    </source>
</evidence>
<dbReference type="InterPro" id="IPR005845">
    <property type="entry name" value="A-D-PHexomutase_a/b/a-II"/>
</dbReference>
<dbReference type="InterPro" id="IPR016055">
    <property type="entry name" value="A-D-PHexomutase_a/b/a-I/II/III"/>
</dbReference>
<accession>A0A7C1FHC7</accession>
<sequence length="476" mass="51817">MSDIKFGTDGWRGRIADDYTYTNVRRAAQGFANYLKTTGREGPVVVGHDRRFSAEHFAAAVSEVLAGNGFSVLLTPGPTPTPVISFSVRANSAIGAVNITASHNPPEDCGFKVRDHNGGAIDPEGLKTIEALIPGPEDTEAIRRLPLEKALAEGKVSYFDPKPPYLTHLRNLIDVEPIRNAGLKVVVDNMWGNGAGWLSEILGGGRTEVIEVHAERNPIFPEMSRPEPIPPNVDAGLAVAHSLGADCVCILDGDADRCGFGDEHGAFVDQLRVYALLAYYLLEVRGLRGPIVKTISTTSMLDKLGELYGVPVINTGVGFKYVAPAMLKHDALIGGEESGGYAFRGHLPERDGILSNLYLLDFMVRTGKKPTELIQMVFDKVGAHYYDRVDVRLTDNAMKETARRRLDAVDISTLTFGGHRVCELNTLDGYKFVMDDGGWLLIRFSGTEPLLRIYTETTDPEAVPAILADGRRLVGV</sequence>
<dbReference type="GO" id="GO:0008973">
    <property type="term" value="F:phosphopentomutase activity"/>
    <property type="evidence" value="ECO:0007669"/>
    <property type="project" value="TreeGrafter"/>
</dbReference>
<dbReference type="InterPro" id="IPR005844">
    <property type="entry name" value="A-D-PHexomutase_a/b/a-I"/>
</dbReference>
<keyword evidence="5 7" id="KW-0460">Magnesium</keyword>
<dbReference type="Pfam" id="PF00408">
    <property type="entry name" value="PGM_PMM_IV"/>
    <property type="match status" value="1"/>
</dbReference>
<evidence type="ECO:0000259" key="11">
    <source>
        <dbReference type="Pfam" id="PF02880"/>
    </source>
</evidence>
<evidence type="ECO:0000259" key="8">
    <source>
        <dbReference type="Pfam" id="PF00408"/>
    </source>
</evidence>
<dbReference type="InterPro" id="IPR036900">
    <property type="entry name" value="A-D-PHexomutase_C_sf"/>
</dbReference>
<evidence type="ECO:0000256" key="4">
    <source>
        <dbReference type="ARBA" id="ARBA00022723"/>
    </source>
</evidence>
<dbReference type="InterPro" id="IPR016066">
    <property type="entry name" value="A-D-PHexomutase_CS"/>
</dbReference>
<keyword evidence="4 7" id="KW-0479">Metal-binding</keyword>
<dbReference type="GO" id="GO:0005975">
    <property type="term" value="P:carbohydrate metabolic process"/>
    <property type="evidence" value="ECO:0007669"/>
    <property type="project" value="InterPro"/>
</dbReference>
<dbReference type="PANTHER" id="PTHR45745:SF1">
    <property type="entry name" value="PHOSPHOGLUCOMUTASE 2B-RELATED"/>
    <property type="match status" value="1"/>
</dbReference>
<dbReference type="Pfam" id="PF02879">
    <property type="entry name" value="PGM_PMM_II"/>
    <property type="match status" value="1"/>
</dbReference>
<comment type="cofactor">
    <cofactor evidence="1">
        <name>Mg(2+)</name>
        <dbReference type="ChEBI" id="CHEBI:18420"/>
    </cofactor>
</comment>
<dbReference type="EMBL" id="DSMG01000100">
    <property type="protein sequence ID" value="HDX31796.1"/>
    <property type="molecule type" value="Genomic_DNA"/>
</dbReference>
<evidence type="ECO:0000313" key="12">
    <source>
        <dbReference type="EMBL" id="HDX31796.1"/>
    </source>
</evidence>
<dbReference type="InterPro" id="IPR005846">
    <property type="entry name" value="A-D-PHexomutase_a/b/a-III"/>
</dbReference>
<dbReference type="PROSITE" id="PS00710">
    <property type="entry name" value="PGM_PMM"/>
    <property type="match status" value="1"/>
</dbReference>
<evidence type="ECO:0000256" key="7">
    <source>
        <dbReference type="RuleBase" id="RU004326"/>
    </source>
</evidence>
<feature type="domain" description="Alpha-D-phosphohexomutase C-terminal" evidence="8">
    <location>
        <begin position="409"/>
        <end position="467"/>
    </location>
</feature>
<evidence type="ECO:0000256" key="1">
    <source>
        <dbReference type="ARBA" id="ARBA00001946"/>
    </source>
</evidence>
<dbReference type="PANTHER" id="PTHR45745">
    <property type="entry name" value="PHOSPHOMANNOMUTASE 45A"/>
    <property type="match status" value="1"/>
</dbReference>
<dbReference type="PRINTS" id="PR00509">
    <property type="entry name" value="PGMPMM"/>
</dbReference>
<dbReference type="InterPro" id="IPR005841">
    <property type="entry name" value="Alpha-D-phosphohexomutase_SF"/>
</dbReference>
<keyword evidence="6" id="KW-0413">Isomerase</keyword>
<feature type="domain" description="Alpha-D-phosphohexomutase alpha/beta/alpha" evidence="10">
    <location>
        <begin position="164"/>
        <end position="265"/>
    </location>
</feature>
<comment type="similarity">
    <text evidence="2 7">Belongs to the phosphohexose mutase family.</text>
</comment>
<reference evidence="12" key="1">
    <citation type="journal article" date="2020" name="mSystems">
        <title>Genome- and Community-Level Interaction Insights into Carbon Utilization and Element Cycling Functions of Hydrothermarchaeota in Hydrothermal Sediment.</title>
        <authorList>
            <person name="Zhou Z."/>
            <person name="Liu Y."/>
            <person name="Xu W."/>
            <person name="Pan J."/>
            <person name="Luo Z.H."/>
            <person name="Li M."/>
        </authorList>
    </citation>
    <scope>NUCLEOTIDE SEQUENCE [LARGE SCALE GENOMIC DNA]</scope>
    <source>
        <strain evidence="12">SpSt-289</strain>
    </source>
</reference>
<evidence type="ECO:0000259" key="10">
    <source>
        <dbReference type="Pfam" id="PF02879"/>
    </source>
</evidence>